<dbReference type="Pfam" id="PF00400">
    <property type="entry name" value="WD40"/>
    <property type="match status" value="2"/>
</dbReference>
<dbReference type="InterPro" id="IPR036322">
    <property type="entry name" value="WD40_repeat_dom_sf"/>
</dbReference>
<keyword evidence="1" id="KW-0853">WD repeat</keyword>
<organism evidence="2">
    <name type="scientific">Coccolithus braarudii</name>
    <dbReference type="NCBI Taxonomy" id="221442"/>
    <lineage>
        <taxon>Eukaryota</taxon>
        <taxon>Haptista</taxon>
        <taxon>Haptophyta</taxon>
        <taxon>Prymnesiophyceae</taxon>
        <taxon>Coccolithales</taxon>
        <taxon>Coccolithaceae</taxon>
        <taxon>Coccolithus</taxon>
    </lineage>
</organism>
<dbReference type="InterPro" id="IPR004083">
    <property type="entry name" value="Raptor"/>
</dbReference>
<dbReference type="Gene3D" id="2.130.10.10">
    <property type="entry name" value="YVTN repeat-like/Quinoprotein amine dehydrogenase"/>
    <property type="match status" value="1"/>
</dbReference>
<dbReference type="SUPFAM" id="SSF50978">
    <property type="entry name" value="WD40 repeat-like"/>
    <property type="match status" value="1"/>
</dbReference>
<dbReference type="PROSITE" id="PS50294">
    <property type="entry name" value="WD_REPEATS_REGION"/>
    <property type="match status" value="1"/>
</dbReference>
<dbReference type="AlphaFoldDB" id="A0A7S0LGL0"/>
<gene>
    <name evidence="2" type="ORF">CPEL01642_LOCUS15519</name>
</gene>
<proteinExistence type="predicted"/>
<dbReference type="GO" id="GO:0005737">
    <property type="term" value="C:cytoplasm"/>
    <property type="evidence" value="ECO:0007669"/>
    <property type="project" value="TreeGrafter"/>
</dbReference>
<dbReference type="InterPro" id="IPR015943">
    <property type="entry name" value="WD40/YVTN_repeat-like_dom_sf"/>
</dbReference>
<sequence length="122" mass="12815">MLAFGAENGDIIVCDPRKAGGDDGAAALLGESSHLTPIDGHKSSLSSLALHPEVPLLASASRNQLIKLFDLGRGRELGTIRYFDGFLGARIGPVSCLAFHPTKKMLATGSFESTLCIYSAPD</sequence>
<dbReference type="EMBL" id="HBEY01032581">
    <property type="protein sequence ID" value="CAD8612139.1"/>
    <property type="molecule type" value="Transcribed_RNA"/>
</dbReference>
<dbReference type="InterPro" id="IPR001680">
    <property type="entry name" value="WD40_rpt"/>
</dbReference>
<dbReference type="GO" id="GO:0071230">
    <property type="term" value="P:cellular response to amino acid stimulus"/>
    <property type="evidence" value="ECO:0007669"/>
    <property type="project" value="TreeGrafter"/>
</dbReference>
<dbReference type="GO" id="GO:0030674">
    <property type="term" value="F:protein-macromolecule adaptor activity"/>
    <property type="evidence" value="ECO:0007669"/>
    <property type="project" value="TreeGrafter"/>
</dbReference>
<evidence type="ECO:0000256" key="1">
    <source>
        <dbReference type="PROSITE-ProRule" id="PRU00221"/>
    </source>
</evidence>
<dbReference type="GO" id="GO:0030307">
    <property type="term" value="P:positive regulation of cell growth"/>
    <property type="evidence" value="ECO:0007669"/>
    <property type="project" value="TreeGrafter"/>
</dbReference>
<dbReference type="PANTHER" id="PTHR12848">
    <property type="entry name" value="REGULATORY-ASSOCIATED PROTEIN OF MTOR"/>
    <property type="match status" value="1"/>
</dbReference>
<name>A0A7S0LGL0_9EUKA</name>
<reference evidence="2" key="1">
    <citation type="submission" date="2021-01" db="EMBL/GenBank/DDBJ databases">
        <authorList>
            <person name="Corre E."/>
            <person name="Pelletier E."/>
            <person name="Niang G."/>
            <person name="Scheremetjew M."/>
            <person name="Finn R."/>
            <person name="Kale V."/>
            <person name="Holt S."/>
            <person name="Cochrane G."/>
            <person name="Meng A."/>
            <person name="Brown T."/>
            <person name="Cohen L."/>
        </authorList>
    </citation>
    <scope>NUCLEOTIDE SEQUENCE</scope>
    <source>
        <strain evidence="2">PLY182g</strain>
    </source>
</reference>
<evidence type="ECO:0000313" key="2">
    <source>
        <dbReference type="EMBL" id="CAD8612139.1"/>
    </source>
</evidence>
<protein>
    <submittedName>
        <fullName evidence="2">Uncharacterized protein</fullName>
    </submittedName>
</protein>
<dbReference type="GO" id="GO:0009267">
    <property type="term" value="P:cellular response to starvation"/>
    <property type="evidence" value="ECO:0007669"/>
    <property type="project" value="TreeGrafter"/>
</dbReference>
<dbReference type="GO" id="GO:0031929">
    <property type="term" value="P:TOR signaling"/>
    <property type="evidence" value="ECO:0007669"/>
    <property type="project" value="InterPro"/>
</dbReference>
<dbReference type="PROSITE" id="PS50082">
    <property type="entry name" value="WD_REPEATS_2"/>
    <property type="match status" value="1"/>
</dbReference>
<dbReference type="SMART" id="SM00320">
    <property type="entry name" value="WD40"/>
    <property type="match status" value="2"/>
</dbReference>
<dbReference type="PANTHER" id="PTHR12848:SF16">
    <property type="entry name" value="REGULATORY-ASSOCIATED PROTEIN OF MTOR"/>
    <property type="match status" value="1"/>
</dbReference>
<dbReference type="GO" id="GO:0010506">
    <property type="term" value="P:regulation of autophagy"/>
    <property type="evidence" value="ECO:0007669"/>
    <property type="project" value="TreeGrafter"/>
</dbReference>
<accession>A0A7S0LGL0</accession>
<feature type="repeat" description="WD" evidence="1">
    <location>
        <begin position="38"/>
        <end position="79"/>
    </location>
</feature>
<dbReference type="GO" id="GO:0031931">
    <property type="term" value="C:TORC1 complex"/>
    <property type="evidence" value="ECO:0007669"/>
    <property type="project" value="InterPro"/>
</dbReference>